<accession>A0A1M7A8L7</accession>
<evidence type="ECO:0000313" key="3">
    <source>
        <dbReference type="Proteomes" id="UP000183975"/>
    </source>
</evidence>
<feature type="transmembrane region" description="Helical" evidence="1">
    <location>
        <begin position="55"/>
        <end position="71"/>
    </location>
</feature>
<evidence type="ECO:0008006" key="4">
    <source>
        <dbReference type="Google" id="ProtNLM"/>
    </source>
</evidence>
<sequence length="482" mass="56192">MKYDWEEMLDRLEEKDLIEFLPETLPEMDEVTRKRIEKRTLQKIREERNRFSRKQIVAVLICLVAVLGIAGREPIQAAFERLFYYLPGAGMYVDEEGNTLYEAEIINGEFTENDIHVRLKNVYAENHTVNMEVEMTGDLLELTQEAYEPDSKDKYEQLEEMYAVTIEYDGKQDKLTHGNKGALVEDKDNTYVITRYRRDYQRYVKNAEQTYVLHIAGFENALSFRLTANTGKEQPENIGASQTKNGITVTAGAEVTEEGIWFEYYVLSEEILAETDQTHRFIAISLPYEYFQWNDVPEAELYQWRYVMNRNGEMLYPKGLYFHDNLENGKRILYEGTAEDFPLTFYQAAFTGVGEERGTIEIPVPETSEELAKTIDFPYGTVTLEQIQTKPGNENGIKELEIIYRIQPKEGKRKMYGVFMQVQEAVQKEANELTIFPEEDGTYHFPAKISAETKEITLELYDPYYWIVDDYTLVIEAPNETK</sequence>
<name>A0A1M7A8L7_9FIRM</name>
<evidence type="ECO:0000313" key="2">
    <source>
        <dbReference type="EMBL" id="SHL38909.1"/>
    </source>
</evidence>
<gene>
    <name evidence="2" type="ORF">SAMN02745138_03355</name>
</gene>
<organism evidence="2 3">
    <name type="scientific">Anaerotignum lactatifermentans DSM 14214</name>
    <dbReference type="NCBI Taxonomy" id="1121323"/>
    <lineage>
        <taxon>Bacteria</taxon>
        <taxon>Bacillati</taxon>
        <taxon>Bacillota</taxon>
        <taxon>Clostridia</taxon>
        <taxon>Lachnospirales</taxon>
        <taxon>Anaerotignaceae</taxon>
        <taxon>Anaerotignum</taxon>
    </lineage>
</organism>
<proteinExistence type="predicted"/>
<protein>
    <recommendedName>
        <fullName evidence="4">DUF4179 domain-containing protein</fullName>
    </recommendedName>
</protein>
<dbReference type="RefSeq" id="WP_072853679.1">
    <property type="nucleotide sequence ID" value="NZ_FRAH01000102.1"/>
</dbReference>
<keyword evidence="1" id="KW-0812">Transmembrane</keyword>
<reference evidence="2 3" key="1">
    <citation type="submission" date="2016-11" db="EMBL/GenBank/DDBJ databases">
        <authorList>
            <person name="Jaros S."/>
            <person name="Januszkiewicz K."/>
            <person name="Wedrychowicz H."/>
        </authorList>
    </citation>
    <scope>NUCLEOTIDE SEQUENCE [LARGE SCALE GENOMIC DNA]</scope>
    <source>
        <strain evidence="2 3">DSM 14214</strain>
    </source>
</reference>
<dbReference type="OrthoDB" id="2077304at2"/>
<evidence type="ECO:0000256" key="1">
    <source>
        <dbReference type="SAM" id="Phobius"/>
    </source>
</evidence>
<dbReference type="EMBL" id="FRAH01000102">
    <property type="protein sequence ID" value="SHL38909.1"/>
    <property type="molecule type" value="Genomic_DNA"/>
</dbReference>
<keyword evidence="3" id="KW-1185">Reference proteome</keyword>
<keyword evidence="1" id="KW-0472">Membrane</keyword>
<keyword evidence="1" id="KW-1133">Transmembrane helix</keyword>
<dbReference type="Proteomes" id="UP000183975">
    <property type="component" value="Unassembled WGS sequence"/>
</dbReference>
<dbReference type="AlphaFoldDB" id="A0A1M7A8L7"/>